<sequence>MSGASIVATSSPLIPLSCIASTWRSFSALALLEHRITSHRIRRSSTIAHSLTLTLAQMSAKNEGSPWYAFKLRTAIILMVVFDIALIATTLTVISYTAAQTSNASAISQGTQSINALASVVQKGESDKIRTSIDTYLKKLWILGNTTATLVYRGILDPTDYDSLIPFMIDSTLNSNLSLSSWYYWNNATLESAGVGIVTPAVFGDLSRFGITYDPSTTLFQMQYYATNKTCRNYCPMVSTGKRLTYYFINQTLNTATTQLSITNDVYKGWTRPWFVNRLPLGQAWVTPVYMAASRAGSPPRLLQAITFSLWSPNGSYIGMGPLNFATYDMSAGLNEMKGTPNSFYYIMTPQAEVLAMTGVFMDQSPLMRYSAATSSWVLNKIWDYNLTSYPILNISAAKIWAHAGGNLSSDFADAQFAVGDVMFQCTSYWYANFKWIIVSGAPATDYLGDTLQLQNDLSDKLWRVQQTTIIIAVGVCLGMSVLSVMFTEIFIAKPLHIILSAIGKATKFDFSTIREGEIRSSMSVVQEIYVLQERFMTMMRTFADALRNNKALATVHGRNTSNNINSKLPPAGENGSGNARKQSLVPSAGENGSIVLPAVKEHPIIASSNETMDGQ</sequence>
<evidence type="ECO:0000256" key="1">
    <source>
        <dbReference type="SAM" id="MobiDB-lite"/>
    </source>
</evidence>
<feature type="transmembrane region" description="Helical" evidence="2">
    <location>
        <begin position="470"/>
        <end position="492"/>
    </location>
</feature>
<dbReference type="OrthoDB" id="2148287at2759"/>
<evidence type="ECO:0008006" key="5">
    <source>
        <dbReference type="Google" id="ProtNLM"/>
    </source>
</evidence>
<feature type="transmembrane region" description="Helical" evidence="2">
    <location>
        <begin position="75"/>
        <end position="99"/>
    </location>
</feature>
<dbReference type="Proteomes" id="UP000070544">
    <property type="component" value="Unassembled WGS sequence"/>
</dbReference>
<proteinExistence type="predicted"/>
<keyword evidence="4" id="KW-1185">Reference proteome</keyword>
<organism evidence="3 4">
    <name type="scientific">Gonapodya prolifera (strain JEL478)</name>
    <name type="common">Monoblepharis prolifera</name>
    <dbReference type="NCBI Taxonomy" id="1344416"/>
    <lineage>
        <taxon>Eukaryota</taxon>
        <taxon>Fungi</taxon>
        <taxon>Fungi incertae sedis</taxon>
        <taxon>Chytridiomycota</taxon>
        <taxon>Chytridiomycota incertae sedis</taxon>
        <taxon>Monoblepharidomycetes</taxon>
        <taxon>Monoblepharidales</taxon>
        <taxon>Gonapodyaceae</taxon>
        <taxon>Gonapodya</taxon>
    </lineage>
</organism>
<gene>
    <name evidence="3" type="ORF">M427DRAFT_30646</name>
</gene>
<keyword evidence="2" id="KW-0812">Transmembrane</keyword>
<accession>A0A139AKY9</accession>
<name>A0A139AKY9_GONPJ</name>
<feature type="region of interest" description="Disordered" evidence="1">
    <location>
        <begin position="559"/>
        <end position="585"/>
    </location>
</feature>
<evidence type="ECO:0000313" key="4">
    <source>
        <dbReference type="Proteomes" id="UP000070544"/>
    </source>
</evidence>
<keyword evidence="2" id="KW-1133">Transmembrane helix</keyword>
<dbReference type="AlphaFoldDB" id="A0A139AKY9"/>
<keyword evidence="2" id="KW-0472">Membrane</keyword>
<protein>
    <recommendedName>
        <fullName evidence="5">HAMP domain-containing protein</fullName>
    </recommendedName>
</protein>
<reference evidence="3 4" key="1">
    <citation type="journal article" date="2015" name="Genome Biol. Evol.">
        <title>Phylogenomic analyses indicate that early fungi evolved digesting cell walls of algal ancestors of land plants.</title>
        <authorList>
            <person name="Chang Y."/>
            <person name="Wang S."/>
            <person name="Sekimoto S."/>
            <person name="Aerts A.L."/>
            <person name="Choi C."/>
            <person name="Clum A."/>
            <person name="LaButti K.M."/>
            <person name="Lindquist E.A."/>
            <person name="Yee Ngan C."/>
            <person name="Ohm R.A."/>
            <person name="Salamov A.A."/>
            <person name="Grigoriev I.V."/>
            <person name="Spatafora J.W."/>
            <person name="Berbee M.L."/>
        </authorList>
    </citation>
    <scope>NUCLEOTIDE SEQUENCE [LARGE SCALE GENOMIC DNA]</scope>
    <source>
        <strain evidence="3 4">JEL478</strain>
    </source>
</reference>
<evidence type="ECO:0000256" key="2">
    <source>
        <dbReference type="SAM" id="Phobius"/>
    </source>
</evidence>
<evidence type="ECO:0000313" key="3">
    <source>
        <dbReference type="EMBL" id="KXS17184.1"/>
    </source>
</evidence>
<dbReference type="EMBL" id="KQ965748">
    <property type="protein sequence ID" value="KXS17184.1"/>
    <property type="molecule type" value="Genomic_DNA"/>
</dbReference>